<evidence type="ECO:0000313" key="3">
    <source>
        <dbReference type="Proteomes" id="UP000184510"/>
    </source>
</evidence>
<dbReference type="Proteomes" id="UP000184510">
    <property type="component" value="Unassembled WGS sequence"/>
</dbReference>
<name>A0A1M6LFT3_9BACT</name>
<feature type="domain" description="Phosphodiester glycosidase" evidence="1">
    <location>
        <begin position="86"/>
        <end position="257"/>
    </location>
</feature>
<reference evidence="2 3" key="1">
    <citation type="submission" date="2016-11" db="EMBL/GenBank/DDBJ databases">
        <authorList>
            <person name="Jaros S."/>
            <person name="Januszkiewicz K."/>
            <person name="Wedrychowicz H."/>
        </authorList>
    </citation>
    <scope>NUCLEOTIDE SEQUENCE [LARGE SCALE GENOMIC DNA]</scope>
    <source>
        <strain evidence="2 3">DSM 18772</strain>
    </source>
</reference>
<evidence type="ECO:0000259" key="1">
    <source>
        <dbReference type="Pfam" id="PF09992"/>
    </source>
</evidence>
<dbReference type="InterPro" id="IPR018711">
    <property type="entry name" value="NAGPA"/>
</dbReference>
<accession>A0A1M6LFT3</accession>
<sequence length="262" mass="28293">MDGVPKIFMTLFVALTCLSCTKADEANPKPKQSILPLAYHQVSSEGVTLHLISFDSRQYHLEVADQPKGPGSLWPDAKSCGTAKQALASINAGFFTPEGKPLGLVIENGTKRGYNNPSSLGSAFYYIDTNKKITAIARRKHLSNLTKNLTPNHLLQAGPMLSDGGHTVKGLSKQNARKRSFIAHDGADHWLIGYADACTLEQLSKAIAGKKLAGCQISNAMNLDGGRSSDLWISAAVPGGEKTFRSFFNKPVRNFLILKPTP</sequence>
<evidence type="ECO:0000313" key="2">
    <source>
        <dbReference type="EMBL" id="SHJ69925.1"/>
    </source>
</evidence>
<keyword evidence="3" id="KW-1185">Reference proteome</keyword>
<gene>
    <name evidence="2" type="ORF">SAMN02745181_2381</name>
</gene>
<dbReference type="AlphaFoldDB" id="A0A1M6LFT3"/>
<dbReference type="InParanoid" id="A0A1M6LFT3"/>
<dbReference type="EMBL" id="FQYR01000004">
    <property type="protein sequence ID" value="SHJ69925.1"/>
    <property type="molecule type" value="Genomic_DNA"/>
</dbReference>
<protein>
    <recommendedName>
        <fullName evidence="1">Phosphodiester glycosidase domain-containing protein</fullName>
    </recommendedName>
</protein>
<proteinExistence type="predicted"/>
<dbReference type="Pfam" id="PF09992">
    <property type="entry name" value="NAGPA"/>
    <property type="match status" value="1"/>
</dbReference>
<organism evidence="2 3">
    <name type="scientific">Rubritalea squalenifaciens DSM 18772</name>
    <dbReference type="NCBI Taxonomy" id="1123071"/>
    <lineage>
        <taxon>Bacteria</taxon>
        <taxon>Pseudomonadati</taxon>
        <taxon>Verrucomicrobiota</taxon>
        <taxon>Verrucomicrobiia</taxon>
        <taxon>Verrucomicrobiales</taxon>
        <taxon>Rubritaleaceae</taxon>
        <taxon>Rubritalea</taxon>
    </lineage>
</organism>
<dbReference type="STRING" id="1123071.SAMN02745181_2381"/>